<dbReference type="InterPro" id="IPR001841">
    <property type="entry name" value="Znf_RING"/>
</dbReference>
<dbReference type="GO" id="GO:0005524">
    <property type="term" value="F:ATP binding"/>
    <property type="evidence" value="ECO:0007669"/>
    <property type="project" value="InterPro"/>
</dbReference>
<dbReference type="InterPro" id="IPR001650">
    <property type="entry name" value="Helicase_C-like"/>
</dbReference>
<dbReference type="Gene3D" id="3.40.50.10810">
    <property type="entry name" value="Tandem AAA-ATPase domain"/>
    <property type="match status" value="1"/>
</dbReference>
<keyword evidence="12" id="KW-0347">Helicase</keyword>
<dbReference type="Proteomes" id="UP000054845">
    <property type="component" value="Unassembled WGS sequence"/>
</dbReference>
<proteinExistence type="predicted"/>
<dbReference type="InterPro" id="IPR027417">
    <property type="entry name" value="P-loop_NTPase"/>
</dbReference>
<dbReference type="InterPro" id="IPR049730">
    <property type="entry name" value="SNF2/RAD54-like_C"/>
</dbReference>
<dbReference type="PANTHER" id="PTHR45865:SF1">
    <property type="entry name" value="E3 UBIQUITIN-PROTEIN LIGASE SHPRH"/>
    <property type="match status" value="1"/>
</dbReference>
<dbReference type="PROSITE" id="PS51194">
    <property type="entry name" value="HELICASE_CTER"/>
    <property type="match status" value="1"/>
</dbReference>
<keyword evidence="2" id="KW-0547">Nucleotide-binding</keyword>
<dbReference type="CDD" id="cd18793">
    <property type="entry name" value="SF2_C_SNF"/>
    <property type="match status" value="1"/>
</dbReference>
<evidence type="ECO:0000259" key="10">
    <source>
        <dbReference type="PROSITE" id="PS50089"/>
    </source>
</evidence>
<dbReference type="SUPFAM" id="SSF52540">
    <property type="entry name" value="P-loop containing nucleoside triphosphate hydrolases"/>
    <property type="match status" value="2"/>
</dbReference>
<dbReference type="PROSITE" id="PS50089">
    <property type="entry name" value="ZF_RING_2"/>
    <property type="match status" value="1"/>
</dbReference>
<organism evidence="12 13">
    <name type="scientific">Ceraceosorus bombacis</name>
    <dbReference type="NCBI Taxonomy" id="401625"/>
    <lineage>
        <taxon>Eukaryota</taxon>
        <taxon>Fungi</taxon>
        <taxon>Dikarya</taxon>
        <taxon>Basidiomycota</taxon>
        <taxon>Ustilaginomycotina</taxon>
        <taxon>Exobasidiomycetes</taxon>
        <taxon>Ceraceosorales</taxon>
        <taxon>Ceraceosoraceae</taxon>
        <taxon>Ceraceosorus</taxon>
    </lineage>
</organism>
<dbReference type="SMART" id="SM00487">
    <property type="entry name" value="DEXDc"/>
    <property type="match status" value="1"/>
</dbReference>
<dbReference type="PANTHER" id="PTHR45865">
    <property type="entry name" value="E3 UBIQUITIN-PROTEIN LIGASE SHPRH FAMILY MEMBER"/>
    <property type="match status" value="1"/>
</dbReference>
<feature type="coiled-coil region" evidence="8">
    <location>
        <begin position="848"/>
        <end position="875"/>
    </location>
</feature>
<evidence type="ECO:0000256" key="5">
    <source>
        <dbReference type="ARBA" id="ARBA00022833"/>
    </source>
</evidence>
<evidence type="ECO:0000256" key="6">
    <source>
        <dbReference type="ARBA" id="ARBA00022840"/>
    </source>
</evidence>
<dbReference type="Gene3D" id="3.40.50.300">
    <property type="entry name" value="P-loop containing nucleotide triphosphate hydrolases"/>
    <property type="match status" value="1"/>
</dbReference>
<dbReference type="Pfam" id="PF00271">
    <property type="entry name" value="Helicase_C"/>
    <property type="match status" value="1"/>
</dbReference>
<evidence type="ECO:0000256" key="9">
    <source>
        <dbReference type="SAM" id="MobiDB-lite"/>
    </source>
</evidence>
<evidence type="ECO:0000256" key="8">
    <source>
        <dbReference type="SAM" id="Coils"/>
    </source>
</evidence>
<keyword evidence="6" id="KW-0067">ATP-binding</keyword>
<protein>
    <submittedName>
        <fullName evidence="12">Snf2 family helicase atpase</fullName>
    </submittedName>
</protein>
<feature type="compositionally biased region" description="Polar residues" evidence="9">
    <location>
        <begin position="409"/>
        <end position="423"/>
    </location>
</feature>
<feature type="region of interest" description="Disordered" evidence="9">
    <location>
        <begin position="402"/>
        <end position="423"/>
    </location>
</feature>
<keyword evidence="8" id="KW-0175">Coiled coil</keyword>
<feature type="region of interest" description="Disordered" evidence="9">
    <location>
        <begin position="99"/>
        <end position="147"/>
    </location>
</feature>
<reference evidence="13" key="1">
    <citation type="submission" date="2014-09" db="EMBL/GenBank/DDBJ databases">
        <authorList>
            <person name="Sharma Rahul"/>
            <person name="Thines Marco"/>
        </authorList>
    </citation>
    <scope>NUCLEOTIDE SEQUENCE [LARGE SCALE GENOMIC DNA]</scope>
</reference>
<keyword evidence="13" id="KW-1185">Reference proteome</keyword>
<dbReference type="InterPro" id="IPR000330">
    <property type="entry name" value="SNF2_N"/>
</dbReference>
<dbReference type="STRING" id="401625.A0A0P1BQJ4"/>
<dbReference type="InterPro" id="IPR052583">
    <property type="entry name" value="ATP-helicase/E3_Ub-Ligase"/>
</dbReference>
<dbReference type="GO" id="GO:0004386">
    <property type="term" value="F:helicase activity"/>
    <property type="evidence" value="ECO:0007669"/>
    <property type="project" value="UniProtKB-KW"/>
</dbReference>
<keyword evidence="5" id="KW-0862">Zinc</keyword>
<evidence type="ECO:0000256" key="3">
    <source>
        <dbReference type="ARBA" id="ARBA00022771"/>
    </source>
</evidence>
<feature type="compositionally biased region" description="Low complexity" evidence="9">
    <location>
        <begin position="135"/>
        <end position="147"/>
    </location>
</feature>
<keyword evidence="1" id="KW-0479">Metal-binding</keyword>
<dbReference type="Pfam" id="PF26021">
    <property type="entry name" value="Ferritin_C144_05"/>
    <property type="match status" value="1"/>
</dbReference>
<dbReference type="SUPFAM" id="SSF57850">
    <property type="entry name" value="RING/U-box"/>
    <property type="match status" value="1"/>
</dbReference>
<evidence type="ECO:0000313" key="12">
    <source>
        <dbReference type="EMBL" id="CEH18871.1"/>
    </source>
</evidence>
<keyword evidence="3 7" id="KW-0863">Zinc-finger</keyword>
<dbReference type="Pfam" id="PF00176">
    <property type="entry name" value="SNF2-rel_dom"/>
    <property type="match status" value="1"/>
</dbReference>
<evidence type="ECO:0000256" key="1">
    <source>
        <dbReference type="ARBA" id="ARBA00022723"/>
    </source>
</evidence>
<dbReference type="GO" id="GO:0000209">
    <property type="term" value="P:protein polyubiquitination"/>
    <property type="evidence" value="ECO:0007669"/>
    <property type="project" value="TreeGrafter"/>
</dbReference>
<dbReference type="PROSITE" id="PS00518">
    <property type="entry name" value="ZF_RING_1"/>
    <property type="match status" value="1"/>
</dbReference>
<feature type="compositionally biased region" description="Basic and acidic residues" evidence="9">
    <location>
        <begin position="101"/>
        <end position="110"/>
    </location>
</feature>
<dbReference type="InterPro" id="IPR013083">
    <property type="entry name" value="Znf_RING/FYVE/PHD"/>
</dbReference>
<dbReference type="InterPro" id="IPR038718">
    <property type="entry name" value="SNF2-like_sf"/>
</dbReference>
<dbReference type="GO" id="GO:0008270">
    <property type="term" value="F:zinc ion binding"/>
    <property type="evidence" value="ECO:0007669"/>
    <property type="project" value="UniProtKB-KW"/>
</dbReference>
<dbReference type="SMART" id="SM00490">
    <property type="entry name" value="HELICc"/>
    <property type="match status" value="1"/>
</dbReference>
<evidence type="ECO:0000259" key="11">
    <source>
        <dbReference type="PROSITE" id="PS51194"/>
    </source>
</evidence>
<name>A0A0P1BQJ4_9BASI</name>
<feature type="compositionally biased region" description="Polar residues" evidence="9">
    <location>
        <begin position="1"/>
        <end position="27"/>
    </location>
</feature>
<dbReference type="GO" id="GO:0005634">
    <property type="term" value="C:nucleus"/>
    <property type="evidence" value="ECO:0007669"/>
    <property type="project" value="TreeGrafter"/>
</dbReference>
<sequence length="1655" mass="184983">MPPNLSNTGQGSRSSNTAQDPSGSTKPANARKDGKQPLFKYKTAIVQPIQSLHANPTDPTCKPVPVTLREAMFKDWSSFVHLPRLARLAAATRPYANLSKRARDTADDHHPAKRARLEGGTGSRREQNTDPSVQVASEAAAPRASPEVEPNLDLHLASTELLFSVMLPTGCMEKDRIAAFAELSSGLKLHGRTVSLCTCNVHVQKQGKGIEGGEDLQDGMGIYKLQVREEESGDHIASLPLIDASNADYSRNSWSWTNGLWLEHAEHLVRDEVLVMRAELAARWPRAMKKDLDGSATAAAKGHAFELVLGVTLKLRRMALHHPHVASAGHLRELIRFVSPCPLREAYLSPEARQDAGSTKFVYDNLLPTKVVPRGDEQPRDLAARLLPFQLASTRFLLDRQDAPGIRRSSPSPLAGSPSQTGSEDAQLGLWWELIRTPPGAPNLFFNVLDGRVTNQDSQARAEDVCGAILAEEMGLGKTVEILAVVLAGTERAHLQLPAITFHNAELEVDVLPVCTTLIVCPEILCQQWLDETAKHAEGLKCYHFTGHVKAQRDVPKGSTWLEWASTFDIIVASYTVVSREFYVAKPEPQRSRRFERKYERARSPLVQLEFCRVVMDESQMVGHQQASDVVSLIQRRSSIAVSGTPLKQIGDLRALFRFLKALSPWKDVPWHRYIEAGNAPYLARVIQRLGTRHTKDGIRDQLRIPVQTRYLVPIELGPVQRSSYDQLLAAALEDMGLNQAGEPVNEDYEANVNKLRHHLNLLRQTCTHPQLAAWSSASSADRQVNSNNGRMFVSKHIQDMQEYLGVMRGSKAAERDSHFVGLHQARIDKAMLLMLDKDNSGWYEQAKEILLDARQQLDARIKELEANLPLSIKEGPYYRFSSAELASEGSDIDALAEQHYEESESDAVRREMLKARQINIGALKNRIRNHYEQLHRACMFLARTTASAQAMQVKASEIPMDVDVEEGKEGEAPARLAAGQEHVGVEPDSEVQNPFAAQEAEAYDHAEAVRQRMLSDSLNDVDKAIEQLKRTKLPQLMVSQAFGPPGILTASIFGWLDELVALLNKNGSVLDTWRDQIVDRLCKVVNREISLENELDDQYSENLDAQAEAEVILEMYRVVLAEREVIISGAEALDATAKPTLYVILEDQVREHKRLSLLGTTSSKNGRILGEEEYQLAVKQLHHFRSLDKQRECAKLRRDMGEMSLVETEKQLREMSSRTDSRQEMHIAREASQQARELLKTLRGTMSKLQSNAKVLARAFNTRVVYFKRIQAVSDTVRDIEVRGSLAKHMEQLETEIARRTKKLGPAQRYLQFLHKGDFEYGDGDCSVCYNPSGIQWMLESCSHYFCPDCVKRLLSERPPSRKCWRCNRPVAADVKIRTVAVTKEAADELAEARHGPLADDLDKKVYAKPQFRMMPSDLRRNLTSIRLAANHGAKIHLLIQHLLYIAQIDRAAKTIVFSSFGAGLDLVAQALQRQGVSFVKLDQSSKAGTKTIEQFRTSTDTNVLLLHAEAQSAGLNLICAKRIILLEPLVNHSRELQALGRIHRIGQQQETEVYCYMANESVEDNICNAAAGRGESLYTLDKSRSSEIQDSATIEAQHRKGDAPSQTVRASQLRQGEFINDVSLLLSCFFEEHHGRPILVSALDVGEKQHLCA</sequence>
<evidence type="ECO:0000256" key="7">
    <source>
        <dbReference type="PROSITE-ProRule" id="PRU00175"/>
    </source>
</evidence>
<dbReference type="Gene3D" id="3.30.40.10">
    <property type="entry name" value="Zinc/RING finger domain, C3HC4 (zinc finger)"/>
    <property type="match status" value="1"/>
</dbReference>
<evidence type="ECO:0000256" key="4">
    <source>
        <dbReference type="ARBA" id="ARBA00022801"/>
    </source>
</evidence>
<keyword evidence="4" id="KW-0378">Hydrolase</keyword>
<dbReference type="EMBL" id="CCYA01000276">
    <property type="protein sequence ID" value="CEH18871.1"/>
    <property type="molecule type" value="Genomic_DNA"/>
</dbReference>
<feature type="domain" description="Helicase C-terminal" evidence="11">
    <location>
        <begin position="1439"/>
        <end position="1587"/>
    </location>
</feature>
<dbReference type="GO" id="GO:0006974">
    <property type="term" value="P:DNA damage response"/>
    <property type="evidence" value="ECO:0007669"/>
    <property type="project" value="TreeGrafter"/>
</dbReference>
<dbReference type="InterPro" id="IPR017907">
    <property type="entry name" value="Znf_RING_CS"/>
</dbReference>
<feature type="region of interest" description="Disordered" evidence="9">
    <location>
        <begin position="1"/>
        <end position="40"/>
    </location>
</feature>
<evidence type="ECO:0000256" key="2">
    <source>
        <dbReference type="ARBA" id="ARBA00022741"/>
    </source>
</evidence>
<dbReference type="InterPro" id="IPR014001">
    <property type="entry name" value="Helicase_ATP-bd"/>
</dbReference>
<dbReference type="OrthoDB" id="5330228at2759"/>
<dbReference type="GO" id="GO:0016787">
    <property type="term" value="F:hydrolase activity"/>
    <property type="evidence" value="ECO:0007669"/>
    <property type="project" value="UniProtKB-KW"/>
</dbReference>
<accession>A0A0P1BQJ4</accession>
<evidence type="ECO:0000313" key="13">
    <source>
        <dbReference type="Proteomes" id="UP000054845"/>
    </source>
</evidence>
<dbReference type="InterPro" id="IPR059033">
    <property type="entry name" value="C144_05_dom"/>
</dbReference>
<dbReference type="GO" id="GO:0061630">
    <property type="term" value="F:ubiquitin protein ligase activity"/>
    <property type="evidence" value="ECO:0007669"/>
    <property type="project" value="TreeGrafter"/>
</dbReference>
<feature type="domain" description="RING-type" evidence="10">
    <location>
        <begin position="1327"/>
        <end position="1369"/>
    </location>
</feature>